<accession>A0A765T999</accession>
<reference evidence="1" key="2">
    <citation type="submission" date="2020-02" db="EMBL/GenBank/DDBJ databases">
        <authorList>
            <consortium name="NCBI Pathogen Detection Project"/>
        </authorList>
    </citation>
    <scope>NUCLEOTIDE SEQUENCE</scope>
    <source>
        <strain evidence="1">1839</strain>
    </source>
</reference>
<comment type="caution">
    <text evidence="1">The sequence shown here is derived from an EMBL/GenBank/DDBJ whole genome shotgun (WGS) entry which is preliminary data.</text>
</comment>
<dbReference type="EMBL" id="DAAYTU010000051">
    <property type="protein sequence ID" value="HAG5772930.1"/>
    <property type="molecule type" value="Genomic_DNA"/>
</dbReference>
<gene>
    <name evidence="1" type="ORF">GGB84_004712</name>
</gene>
<reference evidence="1" key="1">
    <citation type="journal article" date="2018" name="Genome Biol.">
        <title>SKESA: strategic k-mer extension for scrupulous assemblies.</title>
        <authorList>
            <person name="Souvorov A."/>
            <person name="Agarwala R."/>
            <person name="Lipman D.J."/>
        </authorList>
    </citation>
    <scope>NUCLEOTIDE SEQUENCE [LARGE SCALE GENOMIC DNA]</scope>
    <source>
        <strain evidence="1">1839</strain>
    </source>
</reference>
<dbReference type="AlphaFoldDB" id="A0A765T999"/>
<organism evidence="1">
    <name type="scientific">Escherichia coli</name>
    <dbReference type="NCBI Taxonomy" id="562"/>
    <lineage>
        <taxon>Bacteria</taxon>
        <taxon>Pseudomonadati</taxon>
        <taxon>Pseudomonadota</taxon>
        <taxon>Gammaproteobacteria</taxon>
        <taxon>Enterobacterales</taxon>
        <taxon>Enterobacteriaceae</taxon>
        <taxon>Escherichia</taxon>
    </lineage>
</organism>
<name>A0A765T999_ECOLX</name>
<protein>
    <submittedName>
        <fullName evidence="1">Transcriptional regulator</fullName>
    </submittedName>
</protein>
<proteinExistence type="predicted"/>
<sequence length="31" mass="3700">MDKDEVLRLKLISRLTELFQEEALSPAWRVL</sequence>
<evidence type="ECO:0000313" key="1">
    <source>
        <dbReference type="EMBL" id="HAG5772930.1"/>
    </source>
</evidence>